<keyword evidence="12" id="KW-0804">Transcription</keyword>
<dbReference type="GO" id="GO:0005737">
    <property type="term" value="C:cytoplasm"/>
    <property type="evidence" value="ECO:0007669"/>
    <property type="project" value="UniProtKB-ARBA"/>
</dbReference>
<protein>
    <recommendedName>
        <fullName evidence="2">non-specific serine/threonine protein kinase</fullName>
        <ecNumber evidence="2">2.7.11.1</ecNumber>
    </recommendedName>
</protein>
<comment type="similarity">
    <text evidence="16">Belongs to the protein kinase superfamily. CMGC Ser/Thr protein kinase family. HIPK subfamily.</text>
</comment>
<feature type="domain" description="Protein kinase" evidence="18">
    <location>
        <begin position="190"/>
        <end position="518"/>
    </location>
</feature>
<dbReference type="InterPro" id="IPR000719">
    <property type="entry name" value="Prot_kinase_dom"/>
</dbReference>
<dbReference type="GO" id="GO:0042771">
    <property type="term" value="P:intrinsic apoptotic signaling pathway in response to DNA damage by p53 class mediator"/>
    <property type="evidence" value="ECO:0007669"/>
    <property type="project" value="TreeGrafter"/>
</dbReference>
<keyword evidence="13" id="KW-0539">Nucleus</keyword>
<proteinExistence type="inferred from homology"/>
<evidence type="ECO:0000256" key="8">
    <source>
        <dbReference type="ARBA" id="ARBA00022777"/>
    </source>
</evidence>
<dbReference type="InterPro" id="IPR011009">
    <property type="entry name" value="Kinase-like_dom_sf"/>
</dbReference>
<dbReference type="GO" id="GO:0004674">
    <property type="term" value="F:protein serine/threonine kinase activity"/>
    <property type="evidence" value="ECO:0007669"/>
    <property type="project" value="UniProtKB-KW"/>
</dbReference>
<dbReference type="EC" id="2.7.11.1" evidence="2"/>
<keyword evidence="4" id="KW-0723">Serine/threonine-protein kinase</keyword>
<dbReference type="PANTHER" id="PTHR24058">
    <property type="entry name" value="DUAL SPECIFICITY PROTEIN KINASE"/>
    <property type="match status" value="1"/>
</dbReference>
<dbReference type="InterPro" id="IPR050494">
    <property type="entry name" value="Ser_Thr_dual-spec_kinase"/>
</dbReference>
<keyword evidence="20" id="KW-1185">Reference proteome</keyword>
<evidence type="ECO:0000256" key="17">
    <source>
        <dbReference type="PROSITE-ProRule" id="PRU10141"/>
    </source>
</evidence>
<keyword evidence="9 17" id="KW-0067">ATP-binding</keyword>
<evidence type="ECO:0000256" key="1">
    <source>
        <dbReference type="ARBA" id="ARBA00004123"/>
    </source>
</evidence>
<dbReference type="AlphaFoldDB" id="A0A669QML5"/>
<evidence type="ECO:0000256" key="6">
    <source>
        <dbReference type="ARBA" id="ARBA00022679"/>
    </source>
</evidence>
<evidence type="ECO:0000313" key="20">
    <source>
        <dbReference type="Proteomes" id="UP000472261"/>
    </source>
</evidence>
<comment type="subcellular location">
    <subcellularLocation>
        <location evidence="1">Nucleus</location>
    </subcellularLocation>
</comment>
<dbReference type="SUPFAM" id="SSF56112">
    <property type="entry name" value="Protein kinase-like (PK-like)"/>
    <property type="match status" value="1"/>
</dbReference>
<keyword evidence="5" id="KW-0597">Phosphoprotein</keyword>
<evidence type="ECO:0000256" key="13">
    <source>
        <dbReference type="ARBA" id="ARBA00023242"/>
    </source>
</evidence>
<organism evidence="19 20">
    <name type="scientific">Phasianus colchicus</name>
    <name type="common">Common pheasant</name>
    <dbReference type="NCBI Taxonomy" id="9054"/>
    <lineage>
        <taxon>Eukaryota</taxon>
        <taxon>Metazoa</taxon>
        <taxon>Chordata</taxon>
        <taxon>Craniata</taxon>
        <taxon>Vertebrata</taxon>
        <taxon>Euteleostomi</taxon>
        <taxon>Archelosauria</taxon>
        <taxon>Archosauria</taxon>
        <taxon>Dinosauria</taxon>
        <taxon>Saurischia</taxon>
        <taxon>Theropoda</taxon>
        <taxon>Coelurosauria</taxon>
        <taxon>Aves</taxon>
        <taxon>Neognathae</taxon>
        <taxon>Galloanserae</taxon>
        <taxon>Galliformes</taxon>
        <taxon>Phasianidae</taxon>
        <taxon>Phasianinae</taxon>
        <taxon>Phasianus</taxon>
    </lineage>
</organism>
<dbReference type="PANTHER" id="PTHR24058:SF43">
    <property type="entry name" value="HOMEODOMAIN-INTERACTING PROTEIN KINASE 1"/>
    <property type="match status" value="1"/>
</dbReference>
<evidence type="ECO:0000256" key="15">
    <source>
        <dbReference type="ARBA" id="ARBA00048679"/>
    </source>
</evidence>
<evidence type="ECO:0000256" key="7">
    <source>
        <dbReference type="ARBA" id="ARBA00022741"/>
    </source>
</evidence>
<evidence type="ECO:0000256" key="5">
    <source>
        <dbReference type="ARBA" id="ARBA00022553"/>
    </source>
</evidence>
<dbReference type="CDD" id="cd14228">
    <property type="entry name" value="STKc_HIPK1"/>
    <property type="match status" value="1"/>
</dbReference>
<dbReference type="SMART" id="SM00220">
    <property type="entry name" value="S_TKc"/>
    <property type="match status" value="1"/>
</dbReference>
<dbReference type="PROSITE" id="PS50011">
    <property type="entry name" value="PROTEIN_KINASE_DOM"/>
    <property type="match status" value="1"/>
</dbReference>
<comment type="catalytic activity">
    <reaction evidence="14">
        <text>L-threonyl-[protein] + ATP = O-phospho-L-threonyl-[protein] + ADP + H(+)</text>
        <dbReference type="Rhea" id="RHEA:46608"/>
        <dbReference type="Rhea" id="RHEA-COMP:11060"/>
        <dbReference type="Rhea" id="RHEA-COMP:11605"/>
        <dbReference type="ChEBI" id="CHEBI:15378"/>
        <dbReference type="ChEBI" id="CHEBI:30013"/>
        <dbReference type="ChEBI" id="CHEBI:30616"/>
        <dbReference type="ChEBI" id="CHEBI:61977"/>
        <dbReference type="ChEBI" id="CHEBI:456216"/>
        <dbReference type="EC" id="2.7.11.1"/>
    </reaction>
</comment>
<evidence type="ECO:0000256" key="14">
    <source>
        <dbReference type="ARBA" id="ARBA00047899"/>
    </source>
</evidence>
<dbReference type="PROSITE" id="PS00108">
    <property type="entry name" value="PROTEIN_KINASE_ST"/>
    <property type="match status" value="1"/>
</dbReference>
<dbReference type="FunFam" id="1.10.510.10:FF:000029">
    <property type="entry name" value="Homeodomain-interacting protein kinase 2 isoform 1"/>
    <property type="match status" value="1"/>
</dbReference>
<evidence type="ECO:0000256" key="4">
    <source>
        <dbReference type="ARBA" id="ARBA00022527"/>
    </source>
</evidence>
<evidence type="ECO:0000256" key="9">
    <source>
        <dbReference type="ARBA" id="ARBA00022840"/>
    </source>
</evidence>
<dbReference type="GO" id="GO:0016605">
    <property type="term" value="C:PML body"/>
    <property type="evidence" value="ECO:0007669"/>
    <property type="project" value="TreeGrafter"/>
</dbReference>
<dbReference type="GO" id="GO:0004713">
    <property type="term" value="F:protein tyrosine kinase activity"/>
    <property type="evidence" value="ECO:0007669"/>
    <property type="project" value="TreeGrafter"/>
</dbReference>
<reference evidence="19" key="1">
    <citation type="submission" date="2025-08" db="UniProtKB">
        <authorList>
            <consortium name="Ensembl"/>
        </authorList>
    </citation>
    <scope>IDENTIFICATION</scope>
</reference>
<evidence type="ECO:0000259" key="18">
    <source>
        <dbReference type="PROSITE" id="PS50011"/>
    </source>
</evidence>
<dbReference type="Ensembl" id="ENSPCLT00000025872.1">
    <property type="protein sequence ID" value="ENSPCLP00000019408.1"/>
    <property type="gene ID" value="ENSPCLG00000016223.1"/>
</dbReference>
<evidence type="ECO:0000256" key="10">
    <source>
        <dbReference type="ARBA" id="ARBA00022843"/>
    </source>
</evidence>
<comment type="catalytic activity">
    <reaction evidence="15">
        <text>L-seryl-[protein] + ATP = O-phospho-L-seryl-[protein] + ADP + H(+)</text>
        <dbReference type="Rhea" id="RHEA:17989"/>
        <dbReference type="Rhea" id="RHEA-COMP:9863"/>
        <dbReference type="Rhea" id="RHEA-COMP:11604"/>
        <dbReference type="ChEBI" id="CHEBI:15378"/>
        <dbReference type="ChEBI" id="CHEBI:29999"/>
        <dbReference type="ChEBI" id="CHEBI:30616"/>
        <dbReference type="ChEBI" id="CHEBI:83421"/>
        <dbReference type="ChEBI" id="CHEBI:456216"/>
        <dbReference type="EC" id="2.7.11.1"/>
    </reaction>
</comment>
<keyword evidence="8" id="KW-0418">Kinase</keyword>
<accession>A0A669QML5</accession>
<reference evidence="19" key="2">
    <citation type="submission" date="2025-09" db="UniProtKB">
        <authorList>
            <consortium name="Ensembl"/>
        </authorList>
    </citation>
    <scope>IDENTIFICATION</scope>
</reference>
<dbReference type="InterPro" id="IPR008271">
    <property type="entry name" value="Ser/Thr_kinase_AS"/>
</dbReference>
<evidence type="ECO:0000313" key="19">
    <source>
        <dbReference type="Ensembl" id="ENSPCLP00000019408.1"/>
    </source>
</evidence>
<dbReference type="GO" id="GO:0005524">
    <property type="term" value="F:ATP binding"/>
    <property type="evidence" value="ECO:0007669"/>
    <property type="project" value="UniProtKB-UniRule"/>
</dbReference>
<evidence type="ECO:0000256" key="12">
    <source>
        <dbReference type="ARBA" id="ARBA00023163"/>
    </source>
</evidence>
<feature type="binding site" evidence="17">
    <location>
        <position position="219"/>
    </location>
    <ligand>
        <name>ATP</name>
        <dbReference type="ChEBI" id="CHEBI:30616"/>
    </ligand>
</feature>
<keyword evidence="3" id="KW-1017">Isopeptide bond</keyword>
<dbReference type="InterPro" id="IPR017441">
    <property type="entry name" value="Protein_kinase_ATP_BS"/>
</dbReference>
<evidence type="ECO:0000256" key="2">
    <source>
        <dbReference type="ARBA" id="ARBA00012513"/>
    </source>
</evidence>
<evidence type="ECO:0000256" key="3">
    <source>
        <dbReference type="ARBA" id="ARBA00022499"/>
    </source>
</evidence>
<dbReference type="GO" id="GO:0007224">
    <property type="term" value="P:smoothened signaling pathway"/>
    <property type="evidence" value="ECO:0007669"/>
    <property type="project" value="TreeGrafter"/>
</dbReference>
<keyword evidence="6" id="KW-0808">Transferase</keyword>
<sequence length="908" mass="99910">MASQLQVFSPPSVSSSAFCSAKKLKVEPSVWDVSGQSSSDKYYTHSKNLPAAQGQTSSSHQVANFSVPAYDQNLLLPAPSVEHIVVTAADSTGSSATASFQNSQTLTHRTNLSLLEPYQKCGLKRKSEEVDSNGSVQIIEEHPPLMLQNRPAVGAAATTTTVTTKSSSSSGEGDYQLVQHEILCSMTNSYEVLEFLGRGTFGQVAKCWKRSTKEIVAIKILKNHPSYARQGQIEVSILSRLSSENADEYNFVRSYECFQHKNHTCLVFEMLEQNLYDFLKQNKFSPLPLKYIRPILQQVATALMKLKSLGLIHADLKPENIMLVDPARQPYRVKVIDFGSASHVSKAVCSTYLQSRYYRAPEIILGLPFCEAIDMWSLGCVIAELFLGWPLYPGASEYDQIRYISQTQGLPAEYLLSAGTKTSRFFNRDPNLGYPLWRLKSPEEHELETGIKSKEARKYIFNCLDDMAQVNMSTDLEGTDMLAEKADRREYIDLLKKMLTIDADKRITPLKTLNHPFVTMTHLLDFPHSNHVKSCFQNMEICKRRVNMYDTVNQIKSPFTTHVAPNTSTNLTMSFNNQLNTVHNQASVLASNSTAAATLSLANSDVSLLNYQSALYPSSAAPVAGVAQQSVSLQPGTTQICTQTDPFQQTFIVCPPAFQTGLQATTKHSGFPVRMENAVPIVPQAPAAQPLQIQSGVLTQQAWPGGTQQILLPSTWQQLPGVALHNSVQPAAVIPETIGSSQQLADWRNAHSHGNQYSTLMQQPSLLTNHVTLAAAQPLNVGVAHVVRQQQSSNVPAKKNKHLGMKQRSNVISYVTVNDSPDSDSSLNSPYATDPLSSLRSTGGALELPSRGAADSSNSRTIIVPPLKTQLNDCIVATQASGRYALVAHCAQWFFPGLRCWAWLLSHS</sequence>
<dbReference type="Proteomes" id="UP000472261">
    <property type="component" value="Unplaced"/>
</dbReference>
<dbReference type="FunFam" id="3.30.200.20:FF:000022">
    <property type="entry name" value="Homeodomain-interacting protein kinase 2 isoform 1"/>
    <property type="match status" value="1"/>
</dbReference>
<evidence type="ECO:0000256" key="16">
    <source>
        <dbReference type="ARBA" id="ARBA00061380"/>
    </source>
</evidence>
<keyword evidence="10" id="KW-0832">Ubl conjugation</keyword>
<keyword evidence="11" id="KW-0805">Transcription regulation</keyword>
<dbReference type="Pfam" id="PF00069">
    <property type="entry name" value="Pkinase"/>
    <property type="match status" value="1"/>
</dbReference>
<dbReference type="Gene3D" id="3.30.200.20">
    <property type="entry name" value="Phosphorylase Kinase, domain 1"/>
    <property type="match status" value="1"/>
</dbReference>
<dbReference type="PROSITE" id="PS00107">
    <property type="entry name" value="PROTEIN_KINASE_ATP"/>
    <property type="match status" value="1"/>
</dbReference>
<keyword evidence="7 17" id="KW-0547">Nucleotide-binding</keyword>
<evidence type="ECO:0000256" key="11">
    <source>
        <dbReference type="ARBA" id="ARBA00023015"/>
    </source>
</evidence>
<name>A0A669QML5_PHACC</name>
<dbReference type="Gene3D" id="1.10.510.10">
    <property type="entry name" value="Transferase(Phosphotransferase) domain 1"/>
    <property type="match status" value="1"/>
</dbReference>